<evidence type="ECO:0000313" key="3">
    <source>
        <dbReference type="Proteomes" id="UP000315349"/>
    </source>
</evidence>
<keyword evidence="2" id="KW-0413">Isomerase</keyword>
<dbReference type="Gene3D" id="3.40.50.720">
    <property type="entry name" value="NAD(P)-binding Rossmann-like Domain"/>
    <property type="match status" value="1"/>
</dbReference>
<dbReference type="PANTHER" id="PTHR43245">
    <property type="entry name" value="BIFUNCTIONAL POLYMYXIN RESISTANCE PROTEIN ARNA"/>
    <property type="match status" value="1"/>
</dbReference>
<evidence type="ECO:0000259" key="1">
    <source>
        <dbReference type="Pfam" id="PF01370"/>
    </source>
</evidence>
<name>A0A518GM50_9PLAN</name>
<feature type="domain" description="NAD-dependent epimerase/dehydratase" evidence="1">
    <location>
        <begin position="9"/>
        <end position="226"/>
    </location>
</feature>
<dbReference type="Pfam" id="PF01370">
    <property type="entry name" value="Epimerase"/>
    <property type="match status" value="1"/>
</dbReference>
<dbReference type="PANTHER" id="PTHR43245:SF58">
    <property type="entry name" value="BLL5923 PROTEIN"/>
    <property type="match status" value="1"/>
</dbReference>
<proteinExistence type="predicted"/>
<sequence length="338" mass="36362">MISNSHSIALVTGATGAVGQALIEALRQLGISVRGYGRNRPKISLCQDFVVGDINDKAKLAEAMRDVDCVFHLAALLHINNPTADMKRLYWETNVEGTRSVCQAALEAGVDRTIVYSTINVYVGSFGNGLLNEATPPNPTNWYAESKLASEKIALSFPGTDVLRLAPVYGRGLKGNYGRYLRLAQRGVIPIVGDGTNRQTLIHAVDVARASIACASRTKISDKAMNLCDPSPYSLNEIAESISKAIQKRPRIVHIPKWAAMGAATLLERGLGLIGKNSSIGPAQIERMCEDVAVDGSALWRELGMAPAVSLVDGWRDAAGELNLIETLESARHCQRAA</sequence>
<keyword evidence="3" id="KW-1185">Reference proteome</keyword>
<dbReference type="Proteomes" id="UP000315349">
    <property type="component" value="Chromosome"/>
</dbReference>
<dbReference type="InterPro" id="IPR001509">
    <property type="entry name" value="Epimerase_deHydtase"/>
</dbReference>
<dbReference type="EMBL" id="CP036299">
    <property type="protein sequence ID" value="QDV29511.1"/>
    <property type="molecule type" value="Genomic_DNA"/>
</dbReference>
<dbReference type="InterPro" id="IPR050177">
    <property type="entry name" value="Lipid_A_modif_metabolic_enz"/>
</dbReference>
<gene>
    <name evidence="2" type="ORF">Spb1_14180</name>
</gene>
<protein>
    <submittedName>
        <fullName evidence="2">3 beta-hydroxysteroid dehydrogenase/Delta 5--&gt;4-isomerase</fullName>
    </submittedName>
</protein>
<dbReference type="OrthoDB" id="9804595at2"/>
<evidence type="ECO:0000313" key="2">
    <source>
        <dbReference type="EMBL" id="QDV29511.1"/>
    </source>
</evidence>
<dbReference type="GO" id="GO:0016853">
    <property type="term" value="F:isomerase activity"/>
    <property type="evidence" value="ECO:0007669"/>
    <property type="project" value="UniProtKB-KW"/>
</dbReference>
<accession>A0A518GM50</accession>
<dbReference type="SUPFAM" id="SSF51735">
    <property type="entry name" value="NAD(P)-binding Rossmann-fold domains"/>
    <property type="match status" value="1"/>
</dbReference>
<dbReference type="InterPro" id="IPR036291">
    <property type="entry name" value="NAD(P)-bd_dom_sf"/>
</dbReference>
<dbReference type="KEGG" id="peh:Spb1_14180"/>
<reference evidence="2 3" key="1">
    <citation type="submission" date="2019-02" db="EMBL/GenBank/DDBJ databases">
        <title>Deep-cultivation of Planctomycetes and their phenomic and genomic characterization uncovers novel biology.</title>
        <authorList>
            <person name="Wiegand S."/>
            <person name="Jogler M."/>
            <person name="Boedeker C."/>
            <person name="Pinto D."/>
            <person name="Vollmers J."/>
            <person name="Rivas-Marin E."/>
            <person name="Kohn T."/>
            <person name="Peeters S.H."/>
            <person name="Heuer A."/>
            <person name="Rast P."/>
            <person name="Oberbeckmann S."/>
            <person name="Bunk B."/>
            <person name="Jeske O."/>
            <person name="Meyerdierks A."/>
            <person name="Storesund J.E."/>
            <person name="Kallscheuer N."/>
            <person name="Luecker S."/>
            <person name="Lage O.M."/>
            <person name="Pohl T."/>
            <person name="Merkel B.J."/>
            <person name="Hornburger P."/>
            <person name="Mueller R.-W."/>
            <person name="Bruemmer F."/>
            <person name="Labrenz M."/>
            <person name="Spormann A.M."/>
            <person name="Op den Camp H."/>
            <person name="Overmann J."/>
            <person name="Amann R."/>
            <person name="Jetten M.S.M."/>
            <person name="Mascher T."/>
            <person name="Medema M.H."/>
            <person name="Devos D.P."/>
            <person name="Kaster A.-K."/>
            <person name="Ovreas L."/>
            <person name="Rohde M."/>
            <person name="Galperin M.Y."/>
            <person name="Jogler C."/>
        </authorList>
    </citation>
    <scope>NUCLEOTIDE SEQUENCE [LARGE SCALE GENOMIC DNA]</scope>
    <source>
        <strain evidence="2 3">Spb1</strain>
    </source>
</reference>
<dbReference type="AlphaFoldDB" id="A0A518GM50"/>
<dbReference type="RefSeq" id="WP_145297455.1">
    <property type="nucleotide sequence ID" value="NZ_CP036299.1"/>
</dbReference>
<organism evidence="2 3">
    <name type="scientific">Planctopirus ephydatiae</name>
    <dbReference type="NCBI Taxonomy" id="2528019"/>
    <lineage>
        <taxon>Bacteria</taxon>
        <taxon>Pseudomonadati</taxon>
        <taxon>Planctomycetota</taxon>
        <taxon>Planctomycetia</taxon>
        <taxon>Planctomycetales</taxon>
        <taxon>Planctomycetaceae</taxon>
        <taxon>Planctopirus</taxon>
    </lineage>
</organism>